<dbReference type="EMBL" id="FMSP01000019">
    <property type="protein sequence ID" value="SCV73673.1"/>
    <property type="molecule type" value="Genomic_DNA"/>
</dbReference>
<reference evidence="2" key="1">
    <citation type="submission" date="2016-09" db="EMBL/GenBank/DDBJ databases">
        <authorList>
            <person name="Jeantristanb JTB J.-T."/>
            <person name="Ricardo R."/>
        </authorList>
    </citation>
    <scope>NUCLEOTIDE SEQUENCE [LARGE SCALE GENOMIC DNA]</scope>
</reference>
<sequence>MTPMLAVAQTSAAVCRLPPELLSDIAAFVDQRGDDDRDSNCRHESVFQDLSNSAATCRAWRGPFSRQLMQELHVTIKRFTELKSLDLTLARQYPIHRLHVSLDRHKTATGKFFFDLLSLTRSSVKTLCVSQSDLVLDLFLVNHDLRNLEQLELEGVDVCHLKRFGYMRPVLPKLTVLKCRNTSFHALSRFARHISTPELIKVELTCGHGDLYDYAGNEALEIELLTCKGLRLREIYLCLEDNGLDADSWMIKLFVRGLRTCRSLQTLRLDLFTSAGRKNHNLSNLESVRPLLTAIPSKGPFHTLRINLSIYARRGFEVCAITLLQSLQTSELPRLVQVQVWFLIGVASVGQSDAIVWTKSEVDSQLISTSWEQLRSWSDKKNVTLDLNVTGAFDW</sequence>
<gene>
    <name evidence="1" type="ORF">BQ2448_6103</name>
</gene>
<name>A0A238FNU6_9BASI</name>
<evidence type="ECO:0000313" key="1">
    <source>
        <dbReference type="EMBL" id="SCV73673.1"/>
    </source>
</evidence>
<protein>
    <submittedName>
        <fullName evidence="1">BQ2448_6103 protein</fullName>
    </submittedName>
</protein>
<accession>A0A238FNU6</accession>
<dbReference type="Proteomes" id="UP000198372">
    <property type="component" value="Unassembled WGS sequence"/>
</dbReference>
<dbReference type="OrthoDB" id="2534145at2759"/>
<organism evidence="1 2">
    <name type="scientific">Microbotryum intermedium</name>
    <dbReference type="NCBI Taxonomy" id="269621"/>
    <lineage>
        <taxon>Eukaryota</taxon>
        <taxon>Fungi</taxon>
        <taxon>Dikarya</taxon>
        <taxon>Basidiomycota</taxon>
        <taxon>Pucciniomycotina</taxon>
        <taxon>Microbotryomycetes</taxon>
        <taxon>Microbotryales</taxon>
        <taxon>Microbotryaceae</taxon>
        <taxon>Microbotryum</taxon>
    </lineage>
</organism>
<keyword evidence="2" id="KW-1185">Reference proteome</keyword>
<proteinExistence type="predicted"/>
<dbReference type="AlphaFoldDB" id="A0A238FNU6"/>
<evidence type="ECO:0000313" key="2">
    <source>
        <dbReference type="Proteomes" id="UP000198372"/>
    </source>
</evidence>